<dbReference type="GO" id="GO:0000293">
    <property type="term" value="F:ferric-chelate reductase activity"/>
    <property type="evidence" value="ECO:0007669"/>
    <property type="project" value="UniProtKB-ARBA"/>
</dbReference>
<keyword evidence="4 11" id="KW-0812">Transmembrane</keyword>
<dbReference type="Proteomes" id="UP000799291">
    <property type="component" value="Unassembled WGS sequence"/>
</dbReference>
<keyword evidence="8" id="KW-0406">Ion transport</keyword>
<evidence type="ECO:0000256" key="6">
    <source>
        <dbReference type="ARBA" id="ARBA00022989"/>
    </source>
</evidence>
<dbReference type="PANTHER" id="PTHR32361">
    <property type="entry name" value="FERRIC/CUPRIC REDUCTASE TRANSMEMBRANE COMPONENT"/>
    <property type="match status" value="1"/>
</dbReference>
<dbReference type="InterPro" id="IPR013121">
    <property type="entry name" value="Fe_red_NAD-bd_6"/>
</dbReference>
<dbReference type="InterPro" id="IPR013112">
    <property type="entry name" value="FAD-bd_8"/>
</dbReference>
<sequence length="581" mass="66565">MVLGYEFVTLDDNQKSERRSLLNHYSFVAQWSALIILAWCLLRLFLSKVAQYGQKNERPRSPSFKKQLDGQWAWLAKARERWDRTIWWMKKDVLPDWGTRAEWFVAGAWTTWLLYLCIVNTGNDYLHLTKRFGAIGASQLPLHYLLAMRSPYSPIQWVTRLSHEELKMSHQILGRIVFVLFALHGAFYLNFFILSGFLAKRIWDRDVIFGLTSIILFSTISTTSFARLRRWNYRLFYWCHITIAITSVIPLYLHVHHIRLYVWEIVAVNSLNWVLRATCTKTYFGNIKLLPGTDLVQIRIPLTSMNSALSWQPGQHIYLGQPSRYLYSESKRDKTIALRGFSNPFTIASIPVKDKELLLVARALSGNTKTFADLARSLANETLDIPILLEGPYGASTHFPDFSTFDKILLVAGGVGATFVMPVYRSIIDFHDPNRAGHPQIRFIWAVQKLADTQWAFPNFADEDGSDSDSEPHDSNAVEVFVTGGLGAAVHIDEPGEDIELAESDQLLSLEDEMKKPRKGMVLRTGRPRIPAVVDDMFSKGSRIAVISCGPKRMTRKLSASVEQWVQQGYEVYYHQETFGW</sequence>
<dbReference type="InterPro" id="IPR051410">
    <property type="entry name" value="Ferric/Cupric_Reductase"/>
</dbReference>
<dbReference type="InterPro" id="IPR013130">
    <property type="entry name" value="Fe3_Rdtase_TM_dom"/>
</dbReference>
<feature type="transmembrane region" description="Helical" evidence="11">
    <location>
        <begin position="172"/>
        <end position="195"/>
    </location>
</feature>
<dbReference type="InterPro" id="IPR039261">
    <property type="entry name" value="FNR_nucleotide-bd"/>
</dbReference>
<reference evidence="13" key="1">
    <citation type="journal article" date="2020" name="Stud. Mycol.">
        <title>101 Dothideomycetes genomes: a test case for predicting lifestyles and emergence of pathogens.</title>
        <authorList>
            <person name="Haridas S."/>
            <person name="Albert R."/>
            <person name="Binder M."/>
            <person name="Bloem J."/>
            <person name="Labutti K."/>
            <person name="Salamov A."/>
            <person name="Andreopoulos B."/>
            <person name="Baker S."/>
            <person name="Barry K."/>
            <person name="Bills G."/>
            <person name="Bluhm B."/>
            <person name="Cannon C."/>
            <person name="Castanera R."/>
            <person name="Culley D."/>
            <person name="Daum C."/>
            <person name="Ezra D."/>
            <person name="Gonzalez J."/>
            <person name="Henrissat B."/>
            <person name="Kuo A."/>
            <person name="Liang C."/>
            <person name="Lipzen A."/>
            <person name="Lutzoni F."/>
            <person name="Magnuson J."/>
            <person name="Mondo S."/>
            <person name="Nolan M."/>
            <person name="Ohm R."/>
            <person name="Pangilinan J."/>
            <person name="Park H.-J."/>
            <person name="Ramirez L."/>
            <person name="Alfaro M."/>
            <person name="Sun H."/>
            <person name="Tritt A."/>
            <person name="Yoshinaga Y."/>
            <person name="Zwiers L.-H."/>
            <person name="Turgeon B."/>
            <person name="Goodwin S."/>
            <person name="Spatafora J."/>
            <person name="Crous P."/>
            <person name="Grigoriev I."/>
        </authorList>
    </citation>
    <scope>NUCLEOTIDE SEQUENCE</scope>
    <source>
        <strain evidence="13">CBS 122367</strain>
    </source>
</reference>
<dbReference type="GO" id="GO:0015677">
    <property type="term" value="P:copper ion import"/>
    <property type="evidence" value="ECO:0007669"/>
    <property type="project" value="TreeGrafter"/>
</dbReference>
<evidence type="ECO:0000256" key="1">
    <source>
        <dbReference type="ARBA" id="ARBA00004141"/>
    </source>
</evidence>
<dbReference type="Pfam" id="PF01794">
    <property type="entry name" value="Ferric_reduct"/>
    <property type="match status" value="1"/>
</dbReference>
<feature type="transmembrane region" description="Helical" evidence="11">
    <location>
        <begin position="28"/>
        <end position="46"/>
    </location>
</feature>
<evidence type="ECO:0000256" key="2">
    <source>
        <dbReference type="ARBA" id="ARBA00006278"/>
    </source>
</evidence>
<dbReference type="Pfam" id="PF08030">
    <property type="entry name" value="NAD_binding_6"/>
    <property type="match status" value="1"/>
</dbReference>
<evidence type="ECO:0000256" key="9">
    <source>
        <dbReference type="ARBA" id="ARBA00023136"/>
    </source>
</evidence>
<gene>
    <name evidence="13" type="ORF">K458DRAFT_447676</name>
</gene>
<evidence type="ECO:0000256" key="10">
    <source>
        <dbReference type="ARBA" id="ARBA00023180"/>
    </source>
</evidence>
<keyword evidence="10" id="KW-0325">Glycoprotein</keyword>
<keyword evidence="9 11" id="KW-0472">Membrane</keyword>
<keyword evidence="7" id="KW-0560">Oxidoreductase</keyword>
<evidence type="ECO:0000256" key="5">
    <source>
        <dbReference type="ARBA" id="ARBA00022982"/>
    </source>
</evidence>
<organism evidence="13 14">
    <name type="scientific">Lentithecium fluviatile CBS 122367</name>
    <dbReference type="NCBI Taxonomy" id="1168545"/>
    <lineage>
        <taxon>Eukaryota</taxon>
        <taxon>Fungi</taxon>
        <taxon>Dikarya</taxon>
        <taxon>Ascomycota</taxon>
        <taxon>Pezizomycotina</taxon>
        <taxon>Dothideomycetes</taxon>
        <taxon>Pleosporomycetidae</taxon>
        <taxon>Pleosporales</taxon>
        <taxon>Massarineae</taxon>
        <taxon>Lentitheciaceae</taxon>
        <taxon>Lentithecium</taxon>
    </lineage>
</organism>
<evidence type="ECO:0000256" key="3">
    <source>
        <dbReference type="ARBA" id="ARBA00022448"/>
    </source>
</evidence>
<evidence type="ECO:0000256" key="11">
    <source>
        <dbReference type="SAM" id="Phobius"/>
    </source>
</evidence>
<keyword evidence="14" id="KW-1185">Reference proteome</keyword>
<dbReference type="PROSITE" id="PS51384">
    <property type="entry name" value="FAD_FR"/>
    <property type="match status" value="1"/>
</dbReference>
<dbReference type="OrthoDB" id="10006946at2759"/>
<dbReference type="Pfam" id="PF08022">
    <property type="entry name" value="FAD_binding_8"/>
    <property type="match status" value="1"/>
</dbReference>
<feature type="transmembrane region" description="Helical" evidence="11">
    <location>
        <begin position="207"/>
        <end position="228"/>
    </location>
</feature>
<dbReference type="GO" id="GO:0005886">
    <property type="term" value="C:plasma membrane"/>
    <property type="evidence" value="ECO:0007669"/>
    <property type="project" value="TreeGrafter"/>
</dbReference>
<evidence type="ECO:0000256" key="4">
    <source>
        <dbReference type="ARBA" id="ARBA00022692"/>
    </source>
</evidence>
<protein>
    <recommendedName>
        <fullName evidence="12">FAD-binding FR-type domain-containing protein</fullName>
    </recommendedName>
</protein>
<dbReference type="GO" id="GO:0006879">
    <property type="term" value="P:intracellular iron ion homeostasis"/>
    <property type="evidence" value="ECO:0007669"/>
    <property type="project" value="TreeGrafter"/>
</dbReference>
<dbReference type="CDD" id="cd06186">
    <property type="entry name" value="NOX_Duox_like_FAD_NADP"/>
    <property type="match status" value="1"/>
</dbReference>
<keyword evidence="3" id="KW-0813">Transport</keyword>
<evidence type="ECO:0000259" key="12">
    <source>
        <dbReference type="PROSITE" id="PS51384"/>
    </source>
</evidence>
<feature type="domain" description="FAD-binding FR-type" evidence="12">
    <location>
        <begin position="258"/>
        <end position="399"/>
    </location>
</feature>
<evidence type="ECO:0000313" key="14">
    <source>
        <dbReference type="Proteomes" id="UP000799291"/>
    </source>
</evidence>
<evidence type="ECO:0000313" key="13">
    <source>
        <dbReference type="EMBL" id="KAF2676131.1"/>
    </source>
</evidence>
<dbReference type="EMBL" id="MU005639">
    <property type="protein sequence ID" value="KAF2676131.1"/>
    <property type="molecule type" value="Genomic_DNA"/>
</dbReference>
<feature type="transmembrane region" description="Helical" evidence="11">
    <location>
        <begin position="235"/>
        <end position="253"/>
    </location>
</feature>
<dbReference type="PANTHER" id="PTHR32361:SF9">
    <property type="entry name" value="FERRIC REDUCTASE TRANSMEMBRANE COMPONENT 3-RELATED"/>
    <property type="match status" value="1"/>
</dbReference>
<dbReference type="SUPFAM" id="SSF52343">
    <property type="entry name" value="Ferredoxin reductase-like, C-terminal NADP-linked domain"/>
    <property type="match status" value="1"/>
</dbReference>
<name>A0A6G1IDT4_9PLEO</name>
<keyword evidence="6 11" id="KW-1133">Transmembrane helix</keyword>
<dbReference type="InterPro" id="IPR017927">
    <property type="entry name" value="FAD-bd_FR_type"/>
</dbReference>
<dbReference type="Gene3D" id="3.40.50.80">
    <property type="entry name" value="Nucleotide-binding domain of ferredoxin-NADP reductase (FNR) module"/>
    <property type="match status" value="1"/>
</dbReference>
<comment type="subcellular location">
    <subcellularLocation>
        <location evidence="1">Membrane</location>
        <topology evidence="1">Multi-pass membrane protein</topology>
    </subcellularLocation>
</comment>
<evidence type="ECO:0000256" key="8">
    <source>
        <dbReference type="ARBA" id="ARBA00023065"/>
    </source>
</evidence>
<dbReference type="GO" id="GO:0006826">
    <property type="term" value="P:iron ion transport"/>
    <property type="evidence" value="ECO:0007669"/>
    <property type="project" value="TreeGrafter"/>
</dbReference>
<dbReference type="SFLD" id="SFLDG01168">
    <property type="entry name" value="Ferric_reductase_subgroup_(FRE"/>
    <property type="match status" value="1"/>
</dbReference>
<keyword evidence="5" id="KW-0249">Electron transport</keyword>
<accession>A0A6G1IDT4</accession>
<dbReference type="SFLD" id="SFLDS00052">
    <property type="entry name" value="Ferric_Reductase_Domain"/>
    <property type="match status" value="1"/>
</dbReference>
<evidence type="ECO:0000256" key="7">
    <source>
        <dbReference type="ARBA" id="ARBA00023002"/>
    </source>
</evidence>
<dbReference type="AlphaFoldDB" id="A0A6G1IDT4"/>
<proteinExistence type="inferred from homology"/>
<comment type="similarity">
    <text evidence="2">Belongs to the ferric reductase (FRE) family.</text>
</comment>